<dbReference type="PANTHER" id="PTHR42760:SF133">
    <property type="entry name" value="3-OXOACYL-[ACYL-CARRIER-PROTEIN] REDUCTASE"/>
    <property type="match status" value="1"/>
</dbReference>
<dbReference type="InterPro" id="IPR002347">
    <property type="entry name" value="SDR_fam"/>
</dbReference>
<comment type="similarity">
    <text evidence="1">Belongs to the short-chain dehydrogenases/reductases (SDR) family.</text>
</comment>
<dbReference type="Gene3D" id="3.40.50.720">
    <property type="entry name" value="NAD(P)-binding Rossmann-like Domain"/>
    <property type="match status" value="1"/>
</dbReference>
<dbReference type="NCBIfam" id="NF009466">
    <property type="entry name" value="PRK12826.1-2"/>
    <property type="match status" value="1"/>
</dbReference>
<dbReference type="SMART" id="SM00822">
    <property type="entry name" value="PKS_KR"/>
    <property type="match status" value="1"/>
</dbReference>
<dbReference type="InterPro" id="IPR020904">
    <property type="entry name" value="Sc_DH/Rdtase_CS"/>
</dbReference>
<evidence type="ECO:0000259" key="3">
    <source>
        <dbReference type="SMART" id="SM00822"/>
    </source>
</evidence>
<dbReference type="InterPro" id="IPR036291">
    <property type="entry name" value="NAD(P)-bd_dom_sf"/>
</dbReference>
<evidence type="ECO:0000256" key="2">
    <source>
        <dbReference type="ARBA" id="ARBA00023002"/>
    </source>
</evidence>
<name>A0ABW8A4A4_9ACTN</name>
<proteinExistence type="inferred from homology"/>
<keyword evidence="5" id="KW-1185">Reference proteome</keyword>
<feature type="domain" description="Ketoreductase" evidence="3">
    <location>
        <begin position="8"/>
        <end position="186"/>
    </location>
</feature>
<dbReference type="SUPFAM" id="SSF51735">
    <property type="entry name" value="NAD(P)-binding Rossmann-fold domains"/>
    <property type="match status" value="1"/>
</dbReference>
<organism evidence="4 5">
    <name type="scientific">Nonomuraea indica</name>
    <dbReference type="NCBI Taxonomy" id="1581193"/>
    <lineage>
        <taxon>Bacteria</taxon>
        <taxon>Bacillati</taxon>
        <taxon>Actinomycetota</taxon>
        <taxon>Actinomycetes</taxon>
        <taxon>Streptosporangiales</taxon>
        <taxon>Streptosporangiaceae</taxon>
        <taxon>Nonomuraea</taxon>
    </lineage>
</organism>
<evidence type="ECO:0000256" key="1">
    <source>
        <dbReference type="ARBA" id="ARBA00006484"/>
    </source>
</evidence>
<evidence type="ECO:0000313" key="5">
    <source>
        <dbReference type="Proteomes" id="UP001612928"/>
    </source>
</evidence>
<gene>
    <name evidence="4" type="ORF">ACIBP5_16735</name>
</gene>
<keyword evidence="2 4" id="KW-0560">Oxidoreductase</keyword>
<comment type="caution">
    <text evidence="4">The sequence shown here is derived from an EMBL/GenBank/DDBJ whole genome shotgun (WGS) entry which is preliminary data.</text>
</comment>
<evidence type="ECO:0000313" key="4">
    <source>
        <dbReference type="EMBL" id="MFI7441604.1"/>
    </source>
</evidence>
<dbReference type="RefSeq" id="WP_397021534.1">
    <property type="nucleotide sequence ID" value="NZ_JBITMB010000004.1"/>
</dbReference>
<dbReference type="InterPro" id="IPR057326">
    <property type="entry name" value="KR_dom"/>
</dbReference>
<dbReference type="Proteomes" id="UP001612928">
    <property type="component" value="Unassembled WGS sequence"/>
</dbReference>
<dbReference type="Pfam" id="PF13561">
    <property type="entry name" value="adh_short_C2"/>
    <property type="match status" value="1"/>
</dbReference>
<dbReference type="PRINTS" id="PR00081">
    <property type="entry name" value="GDHRDH"/>
</dbReference>
<reference evidence="4 5" key="1">
    <citation type="submission" date="2024-10" db="EMBL/GenBank/DDBJ databases">
        <title>The Natural Products Discovery Center: Release of the First 8490 Sequenced Strains for Exploring Actinobacteria Biosynthetic Diversity.</title>
        <authorList>
            <person name="Kalkreuter E."/>
            <person name="Kautsar S.A."/>
            <person name="Yang D."/>
            <person name="Bader C.D."/>
            <person name="Teijaro C.N."/>
            <person name="Fluegel L."/>
            <person name="Davis C.M."/>
            <person name="Simpson J.R."/>
            <person name="Lauterbach L."/>
            <person name="Steele A.D."/>
            <person name="Gui C."/>
            <person name="Meng S."/>
            <person name="Li G."/>
            <person name="Viehrig K."/>
            <person name="Ye F."/>
            <person name="Su P."/>
            <person name="Kiefer A.F."/>
            <person name="Nichols A."/>
            <person name="Cepeda A.J."/>
            <person name="Yan W."/>
            <person name="Fan B."/>
            <person name="Jiang Y."/>
            <person name="Adhikari A."/>
            <person name="Zheng C.-J."/>
            <person name="Schuster L."/>
            <person name="Cowan T.M."/>
            <person name="Smanski M.J."/>
            <person name="Chevrette M.G."/>
            <person name="De Carvalho L.P.S."/>
            <person name="Shen B."/>
        </authorList>
    </citation>
    <scope>NUCLEOTIDE SEQUENCE [LARGE SCALE GENOMIC DNA]</scope>
    <source>
        <strain evidence="4 5">NPDC049503</strain>
    </source>
</reference>
<sequence length="245" mass="25801">MSFQLDGRNALVTGGTRGIGRAIALGLAREGCNVVACYRGDEQAARRLEAELEGTPGKHRVVQADVSRPGDVDRLLDECRTALGTLDVVVHNAGAVSHVPFAELQPDEWHRVIDTNLTGMYLVVRGALPLAAEGASVVVIGSKAAMVGVPLRAHYTASKAGVLGLARTLSKELGPRGIRVNVVAPGIITTDAAAGLSEQQAQRYRSMTSLGRLGEPEEVADVVLFLASSRSRYMTGETVHVDGGI</sequence>
<dbReference type="EC" id="1.1.1.-" evidence="4"/>
<dbReference type="PANTHER" id="PTHR42760">
    <property type="entry name" value="SHORT-CHAIN DEHYDROGENASES/REDUCTASES FAMILY MEMBER"/>
    <property type="match status" value="1"/>
</dbReference>
<dbReference type="PROSITE" id="PS00061">
    <property type="entry name" value="ADH_SHORT"/>
    <property type="match status" value="1"/>
</dbReference>
<accession>A0ABW8A4A4</accession>
<dbReference type="EMBL" id="JBITMB010000004">
    <property type="protein sequence ID" value="MFI7441604.1"/>
    <property type="molecule type" value="Genomic_DNA"/>
</dbReference>
<dbReference type="GO" id="GO:0016491">
    <property type="term" value="F:oxidoreductase activity"/>
    <property type="evidence" value="ECO:0007669"/>
    <property type="project" value="UniProtKB-KW"/>
</dbReference>
<dbReference type="PRINTS" id="PR00080">
    <property type="entry name" value="SDRFAMILY"/>
</dbReference>
<protein>
    <submittedName>
        <fullName evidence="4">SDR family NAD(P)-dependent oxidoreductase</fullName>
        <ecNumber evidence="4">1.1.1.-</ecNumber>
    </submittedName>
</protein>